<sequence length="353" mass="39525">MSNPNRYQGYYQPQQPTYPALNRQQVFQYGQQPPVLEQQQQPWRSHGQVGGQPQTQIVITHSTTSTTHSHRGSRYQQQQQPPPPPMVNYAPPVYQPTIPAQQSQNAPVQQPQLQQHPAIDYDSMMAEIQRPQPQQSTIDYDSLIVEVPPAPPAAHTSSSQSTTSSRTQTLVYPGSNKGGEARKAAEARGQLTQHEDRVQTMIASMAICPSKYKWYPVDGDYLCACGNHAIEQAEIDKWCEAPSHRPAVKSVNTFHVPNARFYCNGNQRLALLHPPAVDFWQPMHRVHARFVQQSAARGYIPITSSCECFRRIMGTHSCAQLTGVSDAVMDKHLNDNSYSGPGQDFGIGPRFNR</sequence>
<dbReference type="AlphaFoldDB" id="A0AAV9J9V4"/>
<feature type="region of interest" description="Disordered" evidence="1">
    <location>
        <begin position="149"/>
        <end position="180"/>
    </location>
</feature>
<dbReference type="Proteomes" id="UP001324427">
    <property type="component" value="Unassembled WGS sequence"/>
</dbReference>
<keyword evidence="3" id="KW-1185">Reference proteome</keyword>
<proteinExistence type="predicted"/>
<feature type="region of interest" description="Disordered" evidence="1">
    <location>
        <begin position="28"/>
        <end position="90"/>
    </location>
</feature>
<evidence type="ECO:0000256" key="1">
    <source>
        <dbReference type="SAM" id="MobiDB-lite"/>
    </source>
</evidence>
<evidence type="ECO:0000313" key="3">
    <source>
        <dbReference type="Proteomes" id="UP001324427"/>
    </source>
</evidence>
<feature type="compositionally biased region" description="Low complexity" evidence="1">
    <location>
        <begin position="28"/>
        <end position="42"/>
    </location>
</feature>
<organism evidence="2 3">
    <name type="scientific">Oleoguttula mirabilis</name>
    <dbReference type="NCBI Taxonomy" id="1507867"/>
    <lineage>
        <taxon>Eukaryota</taxon>
        <taxon>Fungi</taxon>
        <taxon>Dikarya</taxon>
        <taxon>Ascomycota</taxon>
        <taxon>Pezizomycotina</taxon>
        <taxon>Dothideomycetes</taxon>
        <taxon>Dothideomycetidae</taxon>
        <taxon>Mycosphaerellales</taxon>
        <taxon>Teratosphaeriaceae</taxon>
        <taxon>Oleoguttula</taxon>
    </lineage>
</organism>
<accession>A0AAV9J9V4</accession>
<evidence type="ECO:0000313" key="2">
    <source>
        <dbReference type="EMBL" id="KAK4541546.1"/>
    </source>
</evidence>
<protein>
    <submittedName>
        <fullName evidence="2">Uncharacterized protein</fullName>
    </submittedName>
</protein>
<comment type="caution">
    <text evidence="2">The sequence shown here is derived from an EMBL/GenBank/DDBJ whole genome shotgun (WGS) entry which is preliminary data.</text>
</comment>
<name>A0AAV9J9V4_9PEZI</name>
<reference evidence="2 3" key="1">
    <citation type="submission" date="2021-11" db="EMBL/GenBank/DDBJ databases">
        <title>Black yeast isolated from Biological Soil Crust.</title>
        <authorList>
            <person name="Kurbessoian T."/>
        </authorList>
    </citation>
    <scope>NUCLEOTIDE SEQUENCE [LARGE SCALE GENOMIC DNA]</scope>
    <source>
        <strain evidence="2 3">CCFEE 5522</strain>
    </source>
</reference>
<gene>
    <name evidence="2" type="ORF">LTR36_007843</name>
</gene>
<feature type="compositionally biased region" description="Low complexity" evidence="1">
    <location>
        <begin position="156"/>
        <end position="169"/>
    </location>
</feature>
<dbReference type="EMBL" id="JAVFHQ010000051">
    <property type="protein sequence ID" value="KAK4541546.1"/>
    <property type="molecule type" value="Genomic_DNA"/>
</dbReference>